<keyword evidence="4" id="KW-0378">Hydrolase</keyword>
<protein>
    <submittedName>
        <fullName evidence="4">Glycoside hydrolase family 127 protein</fullName>
    </submittedName>
</protein>
<dbReference type="InterPro" id="IPR049046">
    <property type="entry name" value="Beta-AFase-like_GH127_middle"/>
</dbReference>
<dbReference type="PANTHER" id="PTHR43465">
    <property type="entry name" value="DUF1680 DOMAIN PROTEIN (AFU_ORTHOLOGUE AFUA_1G08910)"/>
    <property type="match status" value="1"/>
</dbReference>
<evidence type="ECO:0000259" key="3">
    <source>
        <dbReference type="Pfam" id="PF20737"/>
    </source>
</evidence>
<feature type="domain" description="Non-reducing end beta-L-arabinofuranosidase-like GH127 catalytic" evidence="1">
    <location>
        <begin position="37"/>
        <end position="420"/>
    </location>
</feature>
<dbReference type="EMBL" id="JASCTH010000005">
    <property type="protein sequence ID" value="MDI6098851.1"/>
    <property type="molecule type" value="Genomic_DNA"/>
</dbReference>
<dbReference type="InterPro" id="IPR008928">
    <property type="entry name" value="6-hairpin_glycosidase_sf"/>
</dbReference>
<dbReference type="PANTHER" id="PTHR43465:SF2">
    <property type="entry name" value="DUF1680 DOMAIN PROTEIN (AFU_ORTHOLOGUE AFUA_1G08910)"/>
    <property type="match status" value="1"/>
</dbReference>
<dbReference type="InterPro" id="IPR049049">
    <property type="entry name" value="Beta-AFase-like_GH127_C"/>
</dbReference>
<accession>A0ABT6WGJ9</accession>
<sequence length="632" mass="69748">MTINEVQPTALALDWHRRGGTPAVPSQGRLRPLGLREVTLRPGFWQRRQDVNRSASFAHIERWLERAGWLGNFSTEPEQRRGREFADSEIYKFLEAMAWANDPALEDRYRAIVRRVAAAQHPDGYLNTHFGRPGQRPRYSDLEWGHELYCFGHLIQAAVARARTFGHDELVDVAIRAADHVCDVFGPGGIESVCGHPEIEPALVELYRVTGNARYLSQAALFVERRGHQVLADIEFGRSYFQDDIPVREASVLRGHAVRATYLAAGAVDVAVETGDTGLLAAVTRQWKATVARRTYLTGGIGSRHQDEAFGDDFMLPPDRAYSETCAGVGSIMLAWRLLLAHGDPRYADLIERTLFNVIATSPSDDGTRFFYTNTLHQRVLGTSPPADTLVPRASSTLRAPWFEVSCCPTNLARTFASLAAYIATTDDDGLQLHQYTAATVDTTLPDGRRIGVEIDTDYPVSGRIAIRVTHSPGTPWTLSLRVPQWAAGATIDGLAAARGLIQLRRDFTPGETIVLDLPVRPRLTAADPRIDAVRGSAAVERGPVVYCLESVDLPPHISLDALRLDPSITPADRDGAVVAAARLTALPDEQWPYPALPDPDRTAESLPVTLRPYHDWASRGPSTMRVWLPTT</sequence>
<comment type="caution">
    <text evidence="4">The sequence shown here is derived from an EMBL/GenBank/DDBJ whole genome shotgun (WGS) entry which is preliminary data.</text>
</comment>
<gene>
    <name evidence="4" type="ORF">QLQ12_09590</name>
</gene>
<reference evidence="4 5" key="1">
    <citation type="submission" date="2023-05" db="EMBL/GenBank/DDBJ databases">
        <title>Actinoplanes sp. NEAU-A12 genome sequencing.</title>
        <authorList>
            <person name="Wang Z.-S."/>
        </authorList>
    </citation>
    <scope>NUCLEOTIDE SEQUENCE [LARGE SCALE GENOMIC DNA]</scope>
    <source>
        <strain evidence="4 5">NEAU-A12</strain>
    </source>
</reference>
<evidence type="ECO:0000313" key="4">
    <source>
        <dbReference type="EMBL" id="MDI6098851.1"/>
    </source>
</evidence>
<dbReference type="InterPro" id="IPR049174">
    <property type="entry name" value="Beta-AFase-like"/>
</dbReference>
<keyword evidence="5" id="KW-1185">Reference proteome</keyword>
<organism evidence="4 5">
    <name type="scientific">Actinoplanes sandaracinus</name>
    <dbReference type="NCBI Taxonomy" id="3045177"/>
    <lineage>
        <taxon>Bacteria</taxon>
        <taxon>Bacillati</taxon>
        <taxon>Actinomycetota</taxon>
        <taxon>Actinomycetes</taxon>
        <taxon>Micromonosporales</taxon>
        <taxon>Micromonosporaceae</taxon>
        <taxon>Actinoplanes</taxon>
    </lineage>
</organism>
<dbReference type="InterPro" id="IPR012878">
    <property type="entry name" value="Beta-AFase-like_GH127_cat"/>
</dbReference>
<dbReference type="Proteomes" id="UP001241758">
    <property type="component" value="Unassembled WGS sequence"/>
</dbReference>
<dbReference type="SUPFAM" id="SSF48208">
    <property type="entry name" value="Six-hairpin glycosidases"/>
    <property type="match status" value="1"/>
</dbReference>
<dbReference type="RefSeq" id="WP_282758738.1">
    <property type="nucleotide sequence ID" value="NZ_JASCTH010000005.1"/>
</dbReference>
<evidence type="ECO:0000259" key="1">
    <source>
        <dbReference type="Pfam" id="PF07944"/>
    </source>
</evidence>
<dbReference type="Pfam" id="PF20737">
    <property type="entry name" value="Glyco_hydro127C"/>
    <property type="match status" value="1"/>
</dbReference>
<dbReference type="Pfam" id="PF20736">
    <property type="entry name" value="Glyco_hydro127M"/>
    <property type="match status" value="1"/>
</dbReference>
<dbReference type="GO" id="GO:0016787">
    <property type="term" value="F:hydrolase activity"/>
    <property type="evidence" value="ECO:0007669"/>
    <property type="project" value="UniProtKB-KW"/>
</dbReference>
<feature type="domain" description="Non-reducing end beta-L-arabinofuranosidase-like GH127 C-terminal" evidence="3">
    <location>
        <begin position="522"/>
        <end position="630"/>
    </location>
</feature>
<evidence type="ECO:0000313" key="5">
    <source>
        <dbReference type="Proteomes" id="UP001241758"/>
    </source>
</evidence>
<evidence type="ECO:0000259" key="2">
    <source>
        <dbReference type="Pfam" id="PF20736"/>
    </source>
</evidence>
<proteinExistence type="predicted"/>
<feature type="domain" description="Non-reducing end beta-L-arabinofuranosidase-like GH127 middle" evidence="2">
    <location>
        <begin position="431"/>
        <end position="519"/>
    </location>
</feature>
<dbReference type="Pfam" id="PF07944">
    <property type="entry name" value="Beta-AFase-like_GH127_cat"/>
    <property type="match status" value="1"/>
</dbReference>
<name>A0ABT6WGJ9_9ACTN</name>